<evidence type="ECO:0000256" key="7">
    <source>
        <dbReference type="ARBA" id="ARBA00022833"/>
    </source>
</evidence>
<dbReference type="InterPro" id="IPR007115">
    <property type="entry name" value="6-PTP_synth/QueD"/>
</dbReference>
<dbReference type="InterPro" id="IPR038418">
    <property type="entry name" value="6-PTP_synth/QueD_sf"/>
</dbReference>
<evidence type="ECO:0000256" key="5">
    <source>
        <dbReference type="ARBA" id="ARBA00018141"/>
    </source>
</evidence>
<dbReference type="SUPFAM" id="SSF55620">
    <property type="entry name" value="Tetrahydrobiopterin biosynthesis enzymes-like"/>
    <property type="match status" value="1"/>
</dbReference>
<comment type="cofactor">
    <cofactor evidence="1">
        <name>Zn(2+)</name>
        <dbReference type="ChEBI" id="CHEBI:29105"/>
    </cofactor>
</comment>
<evidence type="ECO:0000313" key="11">
    <source>
        <dbReference type="EMBL" id="EYU14011.1"/>
    </source>
</evidence>
<dbReference type="Gene3D" id="3.30.479.10">
    <property type="entry name" value="6-pyruvoyl tetrahydropterin synthase/QueD"/>
    <property type="match status" value="1"/>
</dbReference>
<evidence type="ECO:0000256" key="1">
    <source>
        <dbReference type="ARBA" id="ARBA00001947"/>
    </source>
</evidence>
<dbReference type="EC" id="4.1.2.50" evidence="4"/>
<sequence length="194" mass="22722">MTIQYITRKGSFDSAHRVMNERVKCFNIHGHTYLYELTFSFEQMQSIGYAIDFKEIKRIGAAWIDEYLDHASILNPKDADFISAVHATRSKFRLMSLNRSGEYCNPTVENIAKEIFLTMEVLFSEWDSLKIHHVRLYETPNCFTDCNADSIHEEERNAFLSQRFEELKAYSQAMGRFEYDSRNIVTSDSTRGRL</sequence>
<dbReference type="Proteomes" id="UP000023464">
    <property type="component" value="Unassembled WGS sequence"/>
</dbReference>
<dbReference type="GO" id="GO:0070497">
    <property type="term" value="F:6-carboxytetrahydropterin synthase activity"/>
    <property type="evidence" value="ECO:0007669"/>
    <property type="project" value="UniProtKB-EC"/>
</dbReference>
<comment type="catalytic activity">
    <reaction evidence="10">
        <text>7,8-dihydroneopterin 3'-triphosphate + H2O = 6-carboxy-5,6,7,8-tetrahydropterin + triphosphate + acetaldehyde + 2 H(+)</text>
        <dbReference type="Rhea" id="RHEA:27966"/>
        <dbReference type="ChEBI" id="CHEBI:15343"/>
        <dbReference type="ChEBI" id="CHEBI:15377"/>
        <dbReference type="ChEBI" id="CHEBI:15378"/>
        <dbReference type="ChEBI" id="CHEBI:18036"/>
        <dbReference type="ChEBI" id="CHEBI:58462"/>
        <dbReference type="ChEBI" id="CHEBI:61032"/>
        <dbReference type="EC" id="4.1.2.50"/>
    </reaction>
</comment>
<comment type="caution">
    <text evidence="11">The sequence shown here is derived from an EMBL/GenBank/DDBJ whole genome shotgun (WGS) entry which is preliminary data.</text>
</comment>
<dbReference type="Pfam" id="PF01242">
    <property type="entry name" value="PTPS"/>
    <property type="match status" value="1"/>
</dbReference>
<comment type="pathway">
    <text evidence="2">Purine metabolism; 7-cyano-7-deazaguanine biosynthesis.</text>
</comment>
<evidence type="ECO:0000256" key="8">
    <source>
        <dbReference type="ARBA" id="ARBA00023239"/>
    </source>
</evidence>
<evidence type="ECO:0000256" key="3">
    <source>
        <dbReference type="ARBA" id="ARBA00008900"/>
    </source>
</evidence>
<dbReference type="EMBL" id="JFGV01000061">
    <property type="protein sequence ID" value="EYU14011.1"/>
    <property type="molecule type" value="Genomic_DNA"/>
</dbReference>
<keyword evidence="7" id="KW-0862">Zinc</keyword>
<evidence type="ECO:0000256" key="2">
    <source>
        <dbReference type="ARBA" id="ARBA00005061"/>
    </source>
</evidence>
<dbReference type="RefSeq" id="WP_036781459.1">
    <property type="nucleotide sequence ID" value="NZ_CAWLTM010000054.1"/>
</dbReference>
<name>A0A022PE76_9GAMM</name>
<dbReference type="PATRIC" id="fig|1393736.3.peg.3534"/>
<dbReference type="UniPathway" id="UPA00391"/>
<evidence type="ECO:0000313" key="12">
    <source>
        <dbReference type="Proteomes" id="UP000023464"/>
    </source>
</evidence>
<keyword evidence="12" id="KW-1185">Reference proteome</keyword>
<organism evidence="11 12">
    <name type="scientific">Photorhabdus aegyptia</name>
    <dbReference type="NCBI Taxonomy" id="2805098"/>
    <lineage>
        <taxon>Bacteria</taxon>
        <taxon>Pseudomonadati</taxon>
        <taxon>Pseudomonadota</taxon>
        <taxon>Gammaproteobacteria</taxon>
        <taxon>Enterobacterales</taxon>
        <taxon>Morganellaceae</taxon>
        <taxon>Photorhabdus</taxon>
    </lineage>
</organism>
<protein>
    <recommendedName>
        <fullName evidence="5">6-carboxy-5,6,7,8-tetrahydropterin synthase</fullName>
        <ecNumber evidence="4">4.1.2.50</ecNumber>
    </recommendedName>
    <alternativeName>
        <fullName evidence="9">Queuosine biosynthesis protein QueD</fullName>
    </alternativeName>
</protein>
<dbReference type="AlphaFoldDB" id="A0A022PE76"/>
<proteinExistence type="inferred from homology"/>
<evidence type="ECO:0000256" key="4">
    <source>
        <dbReference type="ARBA" id="ARBA00012982"/>
    </source>
</evidence>
<evidence type="ECO:0000256" key="6">
    <source>
        <dbReference type="ARBA" id="ARBA00022723"/>
    </source>
</evidence>
<accession>A0A022PE76</accession>
<evidence type="ECO:0000256" key="10">
    <source>
        <dbReference type="ARBA" id="ARBA00048807"/>
    </source>
</evidence>
<dbReference type="PANTHER" id="PTHR12589">
    <property type="entry name" value="PYRUVOYL TETRAHYDROBIOPTERIN SYNTHASE"/>
    <property type="match status" value="1"/>
</dbReference>
<dbReference type="GO" id="GO:0046872">
    <property type="term" value="F:metal ion binding"/>
    <property type="evidence" value="ECO:0007669"/>
    <property type="project" value="UniProtKB-KW"/>
</dbReference>
<reference evidence="11 12" key="1">
    <citation type="submission" date="2014-03" db="EMBL/GenBank/DDBJ databases">
        <title>Draft Genome of Photorhabdus luminescens BA1, an Egyptian Isolate.</title>
        <authorList>
            <person name="Ghazal S."/>
            <person name="Hurst S.G.IV."/>
            <person name="Morris K."/>
            <person name="Thomas K."/>
            <person name="Tisa L.S."/>
        </authorList>
    </citation>
    <scope>NUCLEOTIDE SEQUENCE [LARGE SCALE GENOMIC DNA]</scope>
    <source>
        <strain evidence="11 12">BA1</strain>
    </source>
</reference>
<keyword evidence="6" id="KW-0479">Metal-binding</keyword>
<keyword evidence="8 11" id="KW-0456">Lyase</keyword>
<dbReference type="PANTHER" id="PTHR12589:SF7">
    <property type="entry name" value="6-PYRUVOYL TETRAHYDROBIOPTERIN SYNTHASE"/>
    <property type="match status" value="1"/>
</dbReference>
<gene>
    <name evidence="11" type="ORF">BA1DRAFT_03461</name>
</gene>
<evidence type="ECO:0000256" key="9">
    <source>
        <dbReference type="ARBA" id="ARBA00031449"/>
    </source>
</evidence>
<comment type="similarity">
    <text evidence="3">Belongs to the PTPS family. QueD subfamily.</text>
</comment>